<reference evidence="2 3" key="1">
    <citation type="submission" date="2022-06" db="EMBL/GenBank/DDBJ databases">
        <title>Draft genome sequence of type strain Streptomyces rubrisoli DSM 42083.</title>
        <authorList>
            <person name="Duangmal K."/>
            <person name="Klaysubun C."/>
        </authorList>
    </citation>
    <scope>NUCLEOTIDE SEQUENCE [LARGE SCALE GENOMIC DNA]</scope>
    <source>
        <strain evidence="2 3">DSM 42083</strain>
    </source>
</reference>
<evidence type="ECO:0000313" key="3">
    <source>
        <dbReference type="Proteomes" id="UP001206206"/>
    </source>
</evidence>
<dbReference type="CDD" id="cd00293">
    <property type="entry name" value="USP-like"/>
    <property type="match status" value="1"/>
</dbReference>
<accession>A0ABT1PHC8</accession>
<organism evidence="2 3">
    <name type="scientific">Streptantibioticus rubrisoli</name>
    <dbReference type="NCBI Taxonomy" id="1387313"/>
    <lineage>
        <taxon>Bacteria</taxon>
        <taxon>Bacillati</taxon>
        <taxon>Actinomycetota</taxon>
        <taxon>Actinomycetes</taxon>
        <taxon>Kitasatosporales</taxon>
        <taxon>Streptomycetaceae</taxon>
        <taxon>Streptantibioticus</taxon>
    </lineage>
</organism>
<dbReference type="Proteomes" id="UP001206206">
    <property type="component" value="Unassembled WGS sequence"/>
</dbReference>
<dbReference type="RefSeq" id="WP_255930769.1">
    <property type="nucleotide sequence ID" value="NZ_JANFNH010000032.1"/>
</dbReference>
<gene>
    <name evidence="2" type="ORF">NON19_22740</name>
</gene>
<evidence type="ECO:0000259" key="1">
    <source>
        <dbReference type="Pfam" id="PF00582"/>
    </source>
</evidence>
<dbReference type="Pfam" id="PF00582">
    <property type="entry name" value="Usp"/>
    <property type="match status" value="1"/>
</dbReference>
<feature type="domain" description="UspA" evidence="1">
    <location>
        <begin position="8"/>
        <end position="134"/>
    </location>
</feature>
<dbReference type="InterPro" id="IPR006016">
    <property type="entry name" value="UspA"/>
</dbReference>
<protein>
    <submittedName>
        <fullName evidence="2">Universal stress protein</fullName>
    </submittedName>
</protein>
<dbReference type="Gene3D" id="3.40.50.12370">
    <property type="match status" value="1"/>
</dbReference>
<sequence length="135" mass="14628">MVDHAPLILVGYNGTPHGDRALAYAVGQATRMGAELLLMVAGEDPALWPTHAARRTRRIRALLARAEEQLAGLGTRWRLGISDAEPTQALSDSAHRYHADLIVVGSSGKGWHRLFSDRVGCSLARTTHTPFLIAP</sequence>
<dbReference type="EMBL" id="JANFNH010000032">
    <property type="protein sequence ID" value="MCQ4044764.1"/>
    <property type="molecule type" value="Genomic_DNA"/>
</dbReference>
<name>A0ABT1PHC8_9ACTN</name>
<comment type="caution">
    <text evidence="2">The sequence shown here is derived from an EMBL/GenBank/DDBJ whole genome shotgun (WGS) entry which is preliminary data.</text>
</comment>
<dbReference type="SUPFAM" id="SSF52402">
    <property type="entry name" value="Adenine nucleotide alpha hydrolases-like"/>
    <property type="match status" value="1"/>
</dbReference>
<proteinExistence type="predicted"/>
<evidence type="ECO:0000313" key="2">
    <source>
        <dbReference type="EMBL" id="MCQ4044764.1"/>
    </source>
</evidence>
<keyword evidence="3" id="KW-1185">Reference proteome</keyword>